<protein>
    <submittedName>
        <fullName evidence="1">Uncharacterized protein</fullName>
    </submittedName>
</protein>
<evidence type="ECO:0000313" key="1">
    <source>
        <dbReference type="EMBL" id="PRX42087.1"/>
    </source>
</evidence>
<sequence length="59" mass="6577">MKGVLLGMYGGTSPKKTGEGNISLHPILFVYTHRVIARMQTMAPMMPQITNRMGKKLPF</sequence>
<proteinExistence type="predicted"/>
<gene>
    <name evidence="1" type="ORF">CLV97_103102</name>
</gene>
<accession>A0A2T0LI60</accession>
<dbReference type="Proteomes" id="UP000237797">
    <property type="component" value="Unassembled WGS sequence"/>
</dbReference>
<comment type="caution">
    <text evidence="1">The sequence shown here is derived from an EMBL/GenBank/DDBJ whole genome shotgun (WGS) entry which is preliminary data.</text>
</comment>
<organism evidence="1 2">
    <name type="scientific">Planifilum fimeticola</name>
    <dbReference type="NCBI Taxonomy" id="201975"/>
    <lineage>
        <taxon>Bacteria</taxon>
        <taxon>Bacillati</taxon>
        <taxon>Bacillota</taxon>
        <taxon>Bacilli</taxon>
        <taxon>Bacillales</taxon>
        <taxon>Thermoactinomycetaceae</taxon>
        <taxon>Planifilum</taxon>
    </lineage>
</organism>
<keyword evidence="2" id="KW-1185">Reference proteome</keyword>
<reference evidence="1 2" key="1">
    <citation type="submission" date="2018-03" db="EMBL/GenBank/DDBJ databases">
        <title>Genomic Encyclopedia of Archaeal and Bacterial Type Strains, Phase II (KMG-II): from individual species to whole genera.</title>
        <authorList>
            <person name="Goeker M."/>
        </authorList>
    </citation>
    <scope>NUCLEOTIDE SEQUENCE [LARGE SCALE GENOMIC DNA]</scope>
    <source>
        <strain evidence="1 2">DSM 44946</strain>
    </source>
</reference>
<dbReference type="EMBL" id="PVNE01000003">
    <property type="protein sequence ID" value="PRX42087.1"/>
    <property type="molecule type" value="Genomic_DNA"/>
</dbReference>
<evidence type="ECO:0000313" key="2">
    <source>
        <dbReference type="Proteomes" id="UP000237797"/>
    </source>
</evidence>
<dbReference type="AlphaFoldDB" id="A0A2T0LI60"/>
<name>A0A2T0LI60_9BACL</name>